<name>A0AAN9Y6J0_9HEMI</name>
<protein>
    <submittedName>
        <fullName evidence="2">Uncharacterized protein</fullName>
    </submittedName>
</protein>
<evidence type="ECO:0000313" key="3">
    <source>
        <dbReference type="Proteomes" id="UP001367676"/>
    </source>
</evidence>
<evidence type="ECO:0000256" key="1">
    <source>
        <dbReference type="SAM" id="MobiDB-lite"/>
    </source>
</evidence>
<dbReference type="Proteomes" id="UP001367676">
    <property type="component" value="Unassembled WGS sequence"/>
</dbReference>
<feature type="compositionally biased region" description="Low complexity" evidence="1">
    <location>
        <begin position="43"/>
        <end position="53"/>
    </location>
</feature>
<reference evidence="2 3" key="1">
    <citation type="submission" date="2024-03" db="EMBL/GenBank/DDBJ databases">
        <title>Adaptation during the transition from Ophiocordyceps entomopathogen to insect associate is accompanied by gene loss and intensified selection.</title>
        <authorList>
            <person name="Ward C.M."/>
            <person name="Onetto C.A."/>
            <person name="Borneman A.R."/>
        </authorList>
    </citation>
    <scope>NUCLEOTIDE SEQUENCE [LARGE SCALE GENOMIC DNA]</scope>
    <source>
        <strain evidence="2">AWRI1</strain>
        <tissue evidence="2">Single Adult Female</tissue>
    </source>
</reference>
<dbReference type="EMBL" id="JBBCAQ010000010">
    <property type="protein sequence ID" value="KAK7600951.1"/>
    <property type="molecule type" value="Genomic_DNA"/>
</dbReference>
<accession>A0AAN9Y6J0</accession>
<evidence type="ECO:0000313" key="2">
    <source>
        <dbReference type="EMBL" id="KAK7600951.1"/>
    </source>
</evidence>
<dbReference type="AlphaFoldDB" id="A0AAN9Y6J0"/>
<feature type="region of interest" description="Disordered" evidence="1">
    <location>
        <begin position="1"/>
        <end position="70"/>
    </location>
</feature>
<proteinExistence type="predicted"/>
<gene>
    <name evidence="2" type="ORF">V9T40_008392</name>
</gene>
<comment type="caution">
    <text evidence="2">The sequence shown here is derived from an EMBL/GenBank/DDBJ whole genome shotgun (WGS) entry which is preliminary data.</text>
</comment>
<organism evidence="2 3">
    <name type="scientific">Parthenolecanium corni</name>
    <dbReference type="NCBI Taxonomy" id="536013"/>
    <lineage>
        <taxon>Eukaryota</taxon>
        <taxon>Metazoa</taxon>
        <taxon>Ecdysozoa</taxon>
        <taxon>Arthropoda</taxon>
        <taxon>Hexapoda</taxon>
        <taxon>Insecta</taxon>
        <taxon>Pterygota</taxon>
        <taxon>Neoptera</taxon>
        <taxon>Paraneoptera</taxon>
        <taxon>Hemiptera</taxon>
        <taxon>Sternorrhyncha</taxon>
        <taxon>Coccoidea</taxon>
        <taxon>Coccidae</taxon>
        <taxon>Parthenolecanium</taxon>
    </lineage>
</organism>
<keyword evidence="3" id="KW-1185">Reference proteome</keyword>
<sequence>MPTAAPSHFPPRQFINTPRIPPPPRSHHRRYTLGRSSIRRNPSALRRQSSASADSRRLPPSARLFEDESGPSISYSWATGFGLRASGFGLLDSLAFRSRLDCSSSAAAAGESVLLLLLRRYSTVVDRDGAGAGAGAGAERKRALLFRPTFCVRFRIRCSL</sequence>